<dbReference type="EMBL" id="NRQW01000241">
    <property type="protein sequence ID" value="PLZ90164.1"/>
    <property type="molecule type" value="Genomic_DNA"/>
</dbReference>
<sequence>MSQPVSLKNLFINGSFGSVVLGMNPEKVRLLLGIATAEYQYNLSNPDELMWVYGNIAFFFKNQVLAEIGWQTHIYTYEPYLPDAGLIPLDPWIICNGLTVVEAERELRRNSINFRKVTIPKGLTFEGDSVVELITSCNTRLIFRSYLNWQLEGFNLSKRFQIDTPLETFLEFYTY</sequence>
<evidence type="ECO:0000313" key="1">
    <source>
        <dbReference type="EMBL" id="PLZ90164.1"/>
    </source>
</evidence>
<organism evidence="1 2">
    <name type="scientific">Fischerella muscicola CCMEE 5323</name>
    <dbReference type="NCBI Taxonomy" id="2019572"/>
    <lineage>
        <taxon>Bacteria</taxon>
        <taxon>Bacillati</taxon>
        <taxon>Cyanobacteriota</taxon>
        <taxon>Cyanophyceae</taxon>
        <taxon>Nostocales</taxon>
        <taxon>Hapalosiphonaceae</taxon>
        <taxon>Fischerella</taxon>
    </lineage>
</organism>
<name>A0A2N6K3K9_FISMU</name>
<dbReference type="RefSeq" id="WP_102205213.1">
    <property type="nucleotide sequence ID" value="NZ_CAWNVR010000336.1"/>
</dbReference>
<gene>
    <name evidence="1" type="ORF">CEN44_11345</name>
</gene>
<dbReference type="Proteomes" id="UP000235036">
    <property type="component" value="Unassembled WGS sequence"/>
</dbReference>
<evidence type="ECO:0000313" key="2">
    <source>
        <dbReference type="Proteomes" id="UP000235036"/>
    </source>
</evidence>
<protein>
    <submittedName>
        <fullName evidence="1">Uncharacterized protein</fullName>
    </submittedName>
</protein>
<reference evidence="1 2" key="1">
    <citation type="submission" date="2017-08" db="EMBL/GenBank/DDBJ databases">
        <title>Genomes of Fischerella (Mastigocladus) sp. strains.</title>
        <authorList>
            <person name="Miller S.R."/>
        </authorList>
    </citation>
    <scope>NUCLEOTIDE SEQUENCE [LARGE SCALE GENOMIC DNA]</scope>
    <source>
        <strain evidence="1 2">CCMEE 5323</strain>
    </source>
</reference>
<keyword evidence="2" id="KW-1185">Reference proteome</keyword>
<accession>A0A2N6K3K9</accession>
<comment type="caution">
    <text evidence="1">The sequence shown here is derived from an EMBL/GenBank/DDBJ whole genome shotgun (WGS) entry which is preliminary data.</text>
</comment>
<dbReference type="AlphaFoldDB" id="A0A2N6K3K9"/>
<proteinExistence type="predicted"/>